<protein>
    <recommendedName>
        <fullName evidence="2">VWFD domain-containing protein</fullName>
    </recommendedName>
</protein>
<proteinExistence type="predicted"/>
<dbReference type="PROSITE" id="PS51233">
    <property type="entry name" value="VWFD"/>
    <property type="match status" value="1"/>
</dbReference>
<accession>A0A1M6XWW6</accession>
<evidence type="ECO:0000259" key="2">
    <source>
        <dbReference type="PROSITE" id="PS51233"/>
    </source>
</evidence>
<feature type="region of interest" description="Disordered" evidence="1">
    <location>
        <begin position="748"/>
        <end position="779"/>
    </location>
</feature>
<dbReference type="Proteomes" id="UP000185812">
    <property type="component" value="Unassembled WGS sequence"/>
</dbReference>
<dbReference type="EMBL" id="FRAU01000015">
    <property type="protein sequence ID" value="SHL10315.1"/>
    <property type="molecule type" value="Genomic_DNA"/>
</dbReference>
<feature type="domain" description="VWFD" evidence="2">
    <location>
        <begin position="771"/>
        <end position="803"/>
    </location>
</feature>
<feature type="non-terminal residue" evidence="3">
    <location>
        <position position="1"/>
    </location>
</feature>
<evidence type="ECO:0000256" key="1">
    <source>
        <dbReference type="SAM" id="MobiDB-lite"/>
    </source>
</evidence>
<gene>
    <name evidence="3" type="ORF">SAMN04488087_2721</name>
</gene>
<evidence type="ECO:0000313" key="3">
    <source>
        <dbReference type="EMBL" id="SHL10315.1"/>
    </source>
</evidence>
<reference evidence="4" key="1">
    <citation type="submission" date="2016-11" db="EMBL/GenBank/DDBJ databases">
        <authorList>
            <person name="Varghese N."/>
            <person name="Submissions S."/>
        </authorList>
    </citation>
    <scope>NUCLEOTIDE SEQUENCE [LARGE SCALE GENOMIC DNA]</scope>
    <source>
        <strain evidence="4">DSM 22212</strain>
    </source>
</reference>
<name>A0A1M6XWW6_9BACT</name>
<feature type="compositionally biased region" description="Acidic residues" evidence="1">
    <location>
        <begin position="751"/>
        <end position="766"/>
    </location>
</feature>
<organism evidence="3 4">
    <name type="scientific">Rhodothermus profundi</name>
    <dbReference type="NCBI Taxonomy" id="633813"/>
    <lineage>
        <taxon>Bacteria</taxon>
        <taxon>Pseudomonadati</taxon>
        <taxon>Rhodothermota</taxon>
        <taxon>Rhodothermia</taxon>
        <taxon>Rhodothermales</taxon>
        <taxon>Rhodothermaceae</taxon>
        <taxon>Rhodothermus</taxon>
    </lineage>
</organism>
<sequence>AGSVIDSVLVIEVRSAPLPDSTYYAGQAIVRLVRIRPEVVVVPEERVVWPTSYPLSAESIARRRGLFTDPEWDQAERPLLNPPGLMIGVVLWEDSSSPYQVGQRIVSKGEGFSLGGQIEHIIARRERYVLLGVRLLPLEQLYVNYPFPDPTQLARRGIAPINPNTIHVRWPEELQHQRFKKDSPQKPACNTSVKLSGKVSGTLEKPGTGGGTISLGYTLTVTCEWKKARGAIKVNFTLEQSGALQVSQWDFRKDSRRFYYALVRLDYNKLSQLLEKVQFSSGVKANAKGSVSIAYQLDLPTKGPTYLLPIGLGIYSHQLFSYTVGLALRITLIDGILDGIKEEILESDPSESKTLEILSAELKAALNTSLNIGKFMRFNPDAAQINLSGSFSMKMLDLISLQADTDVLNYYKADFKLSPFTIGPILGFVKTRRSAIAPLFIEETRVLFLLGLGLRPYLTLSPQGITDHGTIVNTIDGKQDLTKSRIAVNTGAAAELVFQGESVDLVGKVLAEMPPSNLTSKLRDIAKKGKIGLKDITFWQTNIGDISLEQPAHIDRSQHLISGVLKGYYQWAEKIRLYQFQNSQLHQLGQAEPQSKTFQMSYDPTQLDCSAPDGGKAHLVSSVDIPVLSLRLPLGFSYLGEVDLCNPEFRLQPDRLEFIGQKGDRLQKITRAISKDAGTTTVSVTAIQGPFTITPSQATITPPDSAATFTVQTACTDERLVQRLTGSATFTFTTDAKQVQRTLSLSLSCKDDDDDDDDDDDEDPDEPPPPGLGGSWGDPHITTFDRLGYDFHAIGDYLAVRST</sequence>
<feature type="non-terminal residue" evidence="3">
    <location>
        <position position="803"/>
    </location>
</feature>
<dbReference type="AlphaFoldDB" id="A0A1M6XWW6"/>
<evidence type="ECO:0000313" key="4">
    <source>
        <dbReference type="Proteomes" id="UP000185812"/>
    </source>
</evidence>
<dbReference type="InterPro" id="IPR001846">
    <property type="entry name" value="VWF_type-D"/>
</dbReference>
<keyword evidence="4" id="KW-1185">Reference proteome</keyword>